<gene>
    <name evidence="1" type="ORF">LCGC14_1988980</name>
</gene>
<evidence type="ECO:0008006" key="2">
    <source>
        <dbReference type="Google" id="ProtNLM"/>
    </source>
</evidence>
<reference evidence="1" key="1">
    <citation type="journal article" date="2015" name="Nature">
        <title>Complex archaea that bridge the gap between prokaryotes and eukaryotes.</title>
        <authorList>
            <person name="Spang A."/>
            <person name="Saw J.H."/>
            <person name="Jorgensen S.L."/>
            <person name="Zaremba-Niedzwiedzka K."/>
            <person name="Martijn J."/>
            <person name="Lind A.E."/>
            <person name="van Eijk R."/>
            <person name="Schleper C."/>
            <person name="Guy L."/>
            <person name="Ettema T.J."/>
        </authorList>
    </citation>
    <scope>NUCLEOTIDE SEQUENCE</scope>
</reference>
<accession>A0A0F9F6F2</accession>
<name>A0A0F9F6F2_9ZZZZ</name>
<dbReference type="EMBL" id="LAZR01022391">
    <property type="protein sequence ID" value="KKL82014.1"/>
    <property type="molecule type" value="Genomic_DNA"/>
</dbReference>
<comment type="caution">
    <text evidence="1">The sequence shown here is derived from an EMBL/GenBank/DDBJ whole genome shotgun (WGS) entry which is preliminary data.</text>
</comment>
<evidence type="ECO:0000313" key="1">
    <source>
        <dbReference type="EMBL" id="KKL82014.1"/>
    </source>
</evidence>
<protein>
    <recommendedName>
        <fullName evidence="2">Zinc-ribbon domain-containing protein</fullName>
    </recommendedName>
</protein>
<proteinExistence type="predicted"/>
<dbReference type="AlphaFoldDB" id="A0A0F9F6F2"/>
<sequence>MSEDKISNKQTNKFEKKEEKILYSVNKIVCFACGEKIDKDTDVCPYCKTFLV</sequence>
<organism evidence="1">
    <name type="scientific">marine sediment metagenome</name>
    <dbReference type="NCBI Taxonomy" id="412755"/>
    <lineage>
        <taxon>unclassified sequences</taxon>
        <taxon>metagenomes</taxon>
        <taxon>ecological metagenomes</taxon>
    </lineage>
</organism>